<dbReference type="SUPFAM" id="SSF53474">
    <property type="entry name" value="alpha/beta-Hydrolases"/>
    <property type="match status" value="1"/>
</dbReference>
<comment type="subcellular location">
    <subcellularLocation>
        <location evidence="1">Cytoplasm</location>
    </subcellularLocation>
</comment>
<dbReference type="InterPro" id="IPR050583">
    <property type="entry name" value="Mycobacterial_A85_antigen"/>
</dbReference>
<dbReference type="OrthoDB" id="9775130at2"/>
<evidence type="ECO:0000256" key="1">
    <source>
        <dbReference type="ARBA" id="ARBA00004496"/>
    </source>
</evidence>
<dbReference type="GO" id="GO:0006826">
    <property type="term" value="P:iron ion transport"/>
    <property type="evidence" value="ECO:0007669"/>
    <property type="project" value="InterPro"/>
</dbReference>
<dbReference type="InterPro" id="IPR014756">
    <property type="entry name" value="Ig_E-set"/>
</dbReference>
<gene>
    <name evidence="7" type="ORF">FH969_03900</name>
</gene>
<dbReference type="SUPFAM" id="SSF81296">
    <property type="entry name" value="E set domains"/>
    <property type="match status" value="1"/>
</dbReference>
<comment type="caution">
    <text evidence="7">The sequence shown here is derived from an EMBL/GenBank/DDBJ whole genome shotgun (WGS) entry which is preliminary data.</text>
</comment>
<comment type="similarity">
    <text evidence="4">Belongs to the Fes family.</text>
</comment>
<dbReference type="EMBL" id="VENP01000009">
    <property type="protein sequence ID" value="TNU76240.1"/>
    <property type="molecule type" value="Genomic_DNA"/>
</dbReference>
<dbReference type="InterPro" id="IPR021764">
    <property type="entry name" value="Enterochelin_esterase_N"/>
</dbReference>
<keyword evidence="8" id="KW-1185">Reference proteome</keyword>
<evidence type="ECO:0000256" key="2">
    <source>
        <dbReference type="ARBA" id="ARBA00022490"/>
    </source>
</evidence>
<reference evidence="7 8" key="1">
    <citation type="submission" date="2019-06" db="EMBL/GenBank/DDBJ databases">
        <title>Draft genome sequence of Miniimonas arenae KCTC 19750T isolated from sea sand.</title>
        <authorList>
            <person name="Park S.-J."/>
        </authorList>
    </citation>
    <scope>NUCLEOTIDE SEQUENCE [LARGE SCALE GENOMIC DNA]</scope>
    <source>
        <strain evidence="7 8">KCTC 19750</strain>
    </source>
</reference>
<evidence type="ECO:0000259" key="6">
    <source>
        <dbReference type="Pfam" id="PF11806"/>
    </source>
</evidence>
<evidence type="ECO:0000256" key="3">
    <source>
        <dbReference type="ARBA" id="ARBA00022801"/>
    </source>
</evidence>
<dbReference type="PANTHER" id="PTHR48098:SF3">
    <property type="entry name" value="IRON(III) ENTEROBACTIN ESTERASE"/>
    <property type="match status" value="1"/>
</dbReference>
<dbReference type="Pfam" id="PF00756">
    <property type="entry name" value="Esterase"/>
    <property type="match status" value="1"/>
</dbReference>
<dbReference type="PANTHER" id="PTHR48098">
    <property type="entry name" value="ENTEROCHELIN ESTERASE-RELATED"/>
    <property type="match status" value="1"/>
</dbReference>
<dbReference type="GO" id="GO:0005506">
    <property type="term" value="F:iron ion binding"/>
    <property type="evidence" value="ECO:0007669"/>
    <property type="project" value="InterPro"/>
</dbReference>
<sequence length="475" mass="49597">MRSPACSDGRNRVGRCATIDAMSTTSAGGPAPFPEPGPLPRTAGVPPQHARPQPVPRSVSPRVTAFAEAARSATTVAAREAQWRDLVGAGTPLVETLDSHDCLVTFLWRGPARRVAALVNKLSDASTLESALLEPVPDTDVWALTLGLGRAFLGSYALAVVPVDAGEATAGTRGRAEHGGLETRRARALAVSLPERHEAIAAWFNLLAHAAPDPLAREHGGGASVARGPDAPRAPVVAGPVSPGRLVPAALPGGRRGWWHVPAGPPPAEWDVRVLLDGEHWLEPAAPGSVSAAPRLDALPAQGAPRRVTLLVEGGDMAARGRDLTCSPHMVDALRGALDGADPALLGAPLTADPARTSIVGRSLGGLLAVYAQCRAPERFGVSVSQSGSFWWPNTGGTAGSAGQWLTTAIESSAVHLGRVHLEVGTREWVLLEPTRRLREVLRGRATVTWREFDGGHDQVCWDALLPDALRGAGA</sequence>
<evidence type="ECO:0000313" key="7">
    <source>
        <dbReference type="EMBL" id="TNU76240.1"/>
    </source>
</evidence>
<proteinExistence type="inferred from homology"/>
<dbReference type="Gene3D" id="3.40.50.1820">
    <property type="entry name" value="alpha/beta hydrolase"/>
    <property type="match status" value="1"/>
</dbReference>
<organism evidence="7 8">
    <name type="scientific">Miniimonas arenae</name>
    <dbReference type="NCBI Taxonomy" id="676201"/>
    <lineage>
        <taxon>Bacteria</taxon>
        <taxon>Bacillati</taxon>
        <taxon>Actinomycetota</taxon>
        <taxon>Actinomycetes</taxon>
        <taxon>Micrococcales</taxon>
        <taxon>Beutenbergiaceae</taxon>
        <taxon>Miniimonas</taxon>
    </lineage>
</organism>
<feature type="domain" description="Enterochelin esterase N-terminal" evidence="6">
    <location>
        <begin position="104"/>
        <end position="235"/>
    </location>
</feature>
<evidence type="ECO:0000256" key="4">
    <source>
        <dbReference type="ARBA" id="ARBA00024201"/>
    </source>
</evidence>
<dbReference type="GO" id="GO:0005737">
    <property type="term" value="C:cytoplasm"/>
    <property type="evidence" value="ECO:0007669"/>
    <property type="project" value="UniProtKB-SubCell"/>
</dbReference>
<feature type="region of interest" description="Disordered" evidence="5">
    <location>
        <begin position="22"/>
        <end position="59"/>
    </location>
</feature>
<dbReference type="GO" id="GO:0008849">
    <property type="term" value="F:enterochelin esterase activity"/>
    <property type="evidence" value="ECO:0007669"/>
    <property type="project" value="InterPro"/>
</dbReference>
<keyword evidence="3" id="KW-0378">Hydrolase</keyword>
<evidence type="ECO:0000313" key="8">
    <source>
        <dbReference type="Proteomes" id="UP000313849"/>
    </source>
</evidence>
<feature type="region of interest" description="Disordered" evidence="5">
    <location>
        <begin position="218"/>
        <end position="239"/>
    </location>
</feature>
<keyword evidence="2" id="KW-0963">Cytoplasm</keyword>
<dbReference type="AlphaFoldDB" id="A0A5C5BF79"/>
<dbReference type="InterPro" id="IPR013783">
    <property type="entry name" value="Ig-like_fold"/>
</dbReference>
<accession>A0A5C5BF79</accession>
<dbReference type="Pfam" id="PF11806">
    <property type="entry name" value="Enterochelin_N"/>
    <property type="match status" value="1"/>
</dbReference>
<dbReference type="Gene3D" id="2.60.40.10">
    <property type="entry name" value="Immunoglobulins"/>
    <property type="match status" value="1"/>
</dbReference>
<protein>
    <submittedName>
        <fullName evidence="7">DUF3327 domain-containing protein</fullName>
    </submittedName>
</protein>
<dbReference type="Proteomes" id="UP000313849">
    <property type="component" value="Unassembled WGS sequence"/>
</dbReference>
<evidence type="ECO:0000256" key="5">
    <source>
        <dbReference type="SAM" id="MobiDB-lite"/>
    </source>
</evidence>
<dbReference type="GO" id="GO:0005975">
    <property type="term" value="P:carbohydrate metabolic process"/>
    <property type="evidence" value="ECO:0007669"/>
    <property type="project" value="UniProtKB-ARBA"/>
</dbReference>
<dbReference type="InterPro" id="IPR000801">
    <property type="entry name" value="Esterase-like"/>
</dbReference>
<name>A0A5C5BF79_9MICO</name>
<dbReference type="InterPro" id="IPR029058">
    <property type="entry name" value="AB_hydrolase_fold"/>
</dbReference>